<organism evidence="2 3">
    <name type="scientific">Acidihalobacter aeolianus</name>
    <dbReference type="NCBI Taxonomy" id="2792603"/>
    <lineage>
        <taxon>Bacteria</taxon>
        <taxon>Pseudomonadati</taxon>
        <taxon>Pseudomonadota</taxon>
        <taxon>Gammaproteobacteria</taxon>
        <taxon>Chromatiales</taxon>
        <taxon>Ectothiorhodospiraceae</taxon>
        <taxon>Acidihalobacter</taxon>
    </lineage>
</organism>
<gene>
    <name evidence="2" type="ORF">BJI67_14220</name>
</gene>
<feature type="transmembrane region" description="Helical" evidence="1">
    <location>
        <begin position="87"/>
        <end position="103"/>
    </location>
</feature>
<feature type="transmembrane region" description="Helical" evidence="1">
    <location>
        <begin position="151"/>
        <end position="177"/>
    </location>
</feature>
<keyword evidence="1" id="KW-0812">Transmembrane</keyword>
<evidence type="ECO:0000256" key="1">
    <source>
        <dbReference type="SAM" id="Phobius"/>
    </source>
</evidence>
<name>A0A1D8KAT7_9GAMM</name>
<feature type="transmembrane region" description="Helical" evidence="1">
    <location>
        <begin position="40"/>
        <end position="57"/>
    </location>
</feature>
<feature type="transmembrane region" description="Helical" evidence="1">
    <location>
        <begin position="183"/>
        <end position="204"/>
    </location>
</feature>
<keyword evidence="3" id="KW-1185">Reference proteome</keyword>
<dbReference type="RefSeq" id="WP_070073594.1">
    <property type="nucleotide sequence ID" value="NZ_CP017448.1"/>
</dbReference>
<keyword evidence="1" id="KW-1133">Transmembrane helix</keyword>
<feature type="transmembrane region" description="Helical" evidence="1">
    <location>
        <begin position="6"/>
        <end position="28"/>
    </location>
</feature>
<keyword evidence="1" id="KW-0472">Membrane</keyword>
<sequence length="249" mass="26733">MTEFALRFVVAVWFLPLFPFSGLFVYLIGRKVRATTLRTGLFVLWPLVGVTILGHATPLPEWLQVWVLASALLYAVRLLATRDLRLWGAYLGASGYALLWLLGPTTATWPAALSLAIPLALLSVLVGALDERFGAAYAGLYGRLHQHQPQLAGMLTLTVLAAIATPLFPGFFVLTGIAFHSGIAAAATVLLVWVLWTWAAVVMLQGFMFGKAQTPTAPPDLAQQTLYGLAGVLALLVLVGLALSPSLLQ</sequence>
<evidence type="ECO:0000313" key="2">
    <source>
        <dbReference type="EMBL" id="AOV18064.1"/>
    </source>
</evidence>
<evidence type="ECO:0000313" key="3">
    <source>
        <dbReference type="Proteomes" id="UP000095342"/>
    </source>
</evidence>
<feature type="transmembrane region" description="Helical" evidence="1">
    <location>
        <begin position="225"/>
        <end position="248"/>
    </location>
</feature>
<proteinExistence type="predicted"/>
<accession>A0A1D8KAT7</accession>
<protein>
    <submittedName>
        <fullName evidence="2">Uncharacterized protein</fullName>
    </submittedName>
</protein>
<reference evidence="2 3" key="1">
    <citation type="submission" date="2016-09" db="EMBL/GenBank/DDBJ databases">
        <title>Acidihalobacter prosperus V6 (DSM14174).</title>
        <authorList>
            <person name="Khaleque H.N."/>
            <person name="Ramsay J.P."/>
            <person name="Murphy R.J.T."/>
            <person name="Kaksonen A.H."/>
            <person name="Boxall N.J."/>
            <person name="Watkin E.L.J."/>
        </authorList>
    </citation>
    <scope>NUCLEOTIDE SEQUENCE [LARGE SCALE GENOMIC DNA]</scope>
    <source>
        <strain evidence="2 3">V6</strain>
    </source>
</reference>
<dbReference type="AlphaFoldDB" id="A0A1D8KAT7"/>
<feature type="transmembrane region" description="Helical" evidence="1">
    <location>
        <begin position="63"/>
        <end position="80"/>
    </location>
</feature>
<feature type="transmembrane region" description="Helical" evidence="1">
    <location>
        <begin position="109"/>
        <end position="130"/>
    </location>
</feature>
<dbReference type="KEGG" id="aaeo:BJI67_14220"/>
<dbReference type="EMBL" id="CP017448">
    <property type="protein sequence ID" value="AOV18064.1"/>
    <property type="molecule type" value="Genomic_DNA"/>
</dbReference>
<dbReference type="Proteomes" id="UP000095342">
    <property type="component" value="Chromosome"/>
</dbReference>